<dbReference type="OrthoDB" id="195446at2759"/>
<reference evidence="5 7" key="2">
    <citation type="submission" date="2023-09" db="EMBL/GenBank/DDBJ databases">
        <title>Complete-Gapless Cercospora beticola genome.</title>
        <authorList>
            <person name="Wyatt N.A."/>
            <person name="Spanner R.E."/>
            <person name="Bolton M.D."/>
        </authorList>
    </citation>
    <scope>NUCLEOTIDE SEQUENCE [LARGE SCALE GENOMIC DNA]</scope>
    <source>
        <strain evidence="5">Cb09-40</strain>
    </source>
</reference>
<evidence type="ECO:0000313" key="4">
    <source>
        <dbReference type="EMBL" id="PIB02843.1"/>
    </source>
</evidence>
<keyword evidence="4" id="KW-0418">Kinase</keyword>
<feature type="domain" description="NACHT" evidence="3">
    <location>
        <begin position="176"/>
        <end position="332"/>
    </location>
</feature>
<sequence>MNQLFEKICPKVGANSLQRTWKGTSAIVSGKDVKLQDLWASMRNHLDTLETKHILDIGDQRDDLTKIVRSLADEREATNQYSVAGSMYQINGGTMFHNSGDQATNYQAGGSQSFVFNNRNVHVHAKKDDDGSPLQCLSSLAFPQMTARGDFGLKQHVSCDWAMENSFYTKWHDEGGLLCIRGRAGTGKSMLMEAIVTSLRHKMPNTLTLSFHFNRRGQLLQYTPHGLFRSMLHQLLSQDEALLSKFCRDISFEKRVREYGKPGTNWDWDEIDLDSSFLRSCEQYVREHKKIRLLIDALDEIGENSARELLRWLEKLFDKAPGAIAICISCRPYPRVGSSWTCMDMEQMNRTAIEAYVRSSLEEGMCRMSAIDKERVINDIVQRANGVFQWVVLVTRRVLSLEQESVAFILTDILKTPAELDEVYRHMMEQLNPSDKRLAFPIFRWITLAGRPMSLVELRYGVAIDPLSRLRSTEDCMRSINWCMHDDELRERASRLSLGLIRVVSDTTGQTIVQFDHESVRSFMLRGGLQILEGGESIKSEEPMVGREHSALAAICVHFLAAQDVLDAELDTDEFNRLQGGSQGLGEALRFVNYATHYWIMHAAEAELSGVSQRHLIGMTDWPANELWVHWDQLWKSRRWGSLARREHCERTTLQHVAARFGLLSIVTELIARSKQGGKLKAKLSRWRWQNDGTLAKDGNRWMPIVYAAYGGHLEVVRALLTVSASSADGWHGGGRTPFICAAERGHLEVAKLLWSTGRVNLFHVSDLRPLPLFLAAMNGHDGIVKFILKEGIGDVNAAVDRETPLHRAVEYGRTQVVQTLVQEKKLIINAVNHNGQTALDLARESGHVEIQQVLIDRGAVTGER</sequence>
<dbReference type="Gene3D" id="1.25.40.20">
    <property type="entry name" value="Ankyrin repeat-containing domain"/>
    <property type="match status" value="2"/>
</dbReference>
<evidence type="ECO:0000256" key="2">
    <source>
        <dbReference type="PROSITE-ProRule" id="PRU00023"/>
    </source>
</evidence>
<keyword evidence="4" id="KW-0808">Transferase</keyword>
<name>A0A2G5IEE7_CERBT</name>
<dbReference type="PANTHER" id="PTHR10039:SF5">
    <property type="entry name" value="NACHT DOMAIN-CONTAINING PROTEIN"/>
    <property type="match status" value="1"/>
</dbReference>
<evidence type="ECO:0000256" key="1">
    <source>
        <dbReference type="ARBA" id="ARBA00022737"/>
    </source>
</evidence>
<feature type="repeat" description="ANK" evidence="2">
    <location>
        <begin position="835"/>
        <end position="865"/>
    </location>
</feature>
<evidence type="ECO:0000313" key="5">
    <source>
        <dbReference type="EMBL" id="WPB04314.1"/>
    </source>
</evidence>
<dbReference type="Pfam" id="PF12796">
    <property type="entry name" value="Ank_2"/>
    <property type="match status" value="2"/>
</dbReference>
<dbReference type="Proteomes" id="UP000230605">
    <property type="component" value="Chromosome 10"/>
</dbReference>
<dbReference type="PROSITE" id="PS50837">
    <property type="entry name" value="NACHT"/>
    <property type="match status" value="1"/>
</dbReference>
<dbReference type="InterPro" id="IPR007111">
    <property type="entry name" value="NACHT_NTPase"/>
</dbReference>
<reference evidence="4 6" key="1">
    <citation type="submission" date="2015-10" db="EMBL/GenBank/DDBJ databases">
        <title>The cercosporin biosynthetic gene cluster was horizontally transferred to several fungal lineages and shown to be expanded in Cercospora beticola based on microsynteny with recipient genomes.</title>
        <authorList>
            <person name="De Jonge R."/>
            <person name="Ebert M.K."/>
            <person name="Suttle J.C."/>
            <person name="Jurick Ii W.M."/>
            <person name="Secor G.A."/>
            <person name="Thomma B.P."/>
            <person name="Van De Peer Y."/>
            <person name="Bolton M.D."/>
        </authorList>
    </citation>
    <scope>NUCLEOTIDE SEQUENCE [LARGE SCALE GENOMIC DNA]</scope>
    <source>
        <strain evidence="4 6">09-40</strain>
    </source>
</reference>
<evidence type="ECO:0000313" key="6">
    <source>
        <dbReference type="Proteomes" id="UP000230605"/>
    </source>
</evidence>
<evidence type="ECO:0000313" key="7">
    <source>
        <dbReference type="Proteomes" id="UP001302367"/>
    </source>
</evidence>
<keyword evidence="4" id="KW-0675">Receptor</keyword>
<gene>
    <name evidence="4" type="ORF">CB0940_11947</name>
    <name evidence="5" type="ORF">RHO25_008960</name>
</gene>
<feature type="repeat" description="ANK" evidence="2">
    <location>
        <begin position="801"/>
        <end position="823"/>
    </location>
</feature>
<keyword evidence="1" id="KW-0677">Repeat</keyword>
<dbReference type="Gene3D" id="3.40.50.300">
    <property type="entry name" value="P-loop containing nucleotide triphosphate hydrolases"/>
    <property type="match status" value="1"/>
</dbReference>
<dbReference type="InterPro" id="IPR056884">
    <property type="entry name" value="NPHP3-like_N"/>
</dbReference>
<protein>
    <submittedName>
        <fullName evidence="4">Receptor-interacting serine/threonine-protein kinase 4</fullName>
    </submittedName>
</protein>
<dbReference type="InterPro" id="IPR002110">
    <property type="entry name" value="Ankyrin_rpt"/>
</dbReference>
<keyword evidence="7" id="KW-1185">Reference proteome</keyword>
<dbReference type="SUPFAM" id="SSF48403">
    <property type="entry name" value="Ankyrin repeat"/>
    <property type="match status" value="1"/>
</dbReference>
<proteinExistence type="predicted"/>
<dbReference type="SMART" id="SM00248">
    <property type="entry name" value="ANK"/>
    <property type="match status" value="6"/>
</dbReference>
<keyword evidence="2" id="KW-0040">ANK repeat</keyword>
<dbReference type="EMBL" id="LKMD01000099">
    <property type="protein sequence ID" value="PIB02843.1"/>
    <property type="molecule type" value="Genomic_DNA"/>
</dbReference>
<dbReference type="PROSITE" id="PS50297">
    <property type="entry name" value="ANK_REP_REGION"/>
    <property type="match status" value="2"/>
</dbReference>
<dbReference type="PROSITE" id="PS50088">
    <property type="entry name" value="ANK_REPEAT"/>
    <property type="match status" value="2"/>
</dbReference>
<dbReference type="AlphaFoldDB" id="A0A2G5IEE7"/>
<accession>A0A2G5IEE7</accession>
<dbReference type="PANTHER" id="PTHR10039">
    <property type="entry name" value="AMELOGENIN"/>
    <property type="match status" value="1"/>
</dbReference>
<dbReference type="InterPro" id="IPR036770">
    <property type="entry name" value="Ankyrin_rpt-contain_sf"/>
</dbReference>
<evidence type="ECO:0000259" key="3">
    <source>
        <dbReference type="PROSITE" id="PS50837"/>
    </source>
</evidence>
<dbReference type="GO" id="GO:0016301">
    <property type="term" value="F:kinase activity"/>
    <property type="evidence" value="ECO:0007669"/>
    <property type="project" value="UniProtKB-KW"/>
</dbReference>
<dbReference type="Proteomes" id="UP001302367">
    <property type="component" value="Chromosome 5"/>
</dbReference>
<dbReference type="EMBL" id="CP134188">
    <property type="protein sequence ID" value="WPB04314.1"/>
    <property type="molecule type" value="Genomic_DNA"/>
</dbReference>
<dbReference type="Pfam" id="PF24883">
    <property type="entry name" value="NPHP3_N"/>
    <property type="match status" value="1"/>
</dbReference>
<dbReference type="SUPFAM" id="SSF52540">
    <property type="entry name" value="P-loop containing nucleoside triphosphate hydrolases"/>
    <property type="match status" value="1"/>
</dbReference>
<organism evidence="4 6">
    <name type="scientific">Cercospora beticola</name>
    <name type="common">Sugarbeet leaf spot fungus</name>
    <dbReference type="NCBI Taxonomy" id="122368"/>
    <lineage>
        <taxon>Eukaryota</taxon>
        <taxon>Fungi</taxon>
        <taxon>Dikarya</taxon>
        <taxon>Ascomycota</taxon>
        <taxon>Pezizomycotina</taxon>
        <taxon>Dothideomycetes</taxon>
        <taxon>Dothideomycetidae</taxon>
        <taxon>Mycosphaerellales</taxon>
        <taxon>Mycosphaerellaceae</taxon>
        <taxon>Cercospora</taxon>
    </lineage>
</organism>
<dbReference type="InterPro" id="IPR027417">
    <property type="entry name" value="P-loop_NTPase"/>
</dbReference>